<dbReference type="CDD" id="cd10917">
    <property type="entry name" value="CE4_NodB_like_6s_7s"/>
    <property type="match status" value="1"/>
</dbReference>
<protein>
    <submittedName>
        <fullName evidence="2">Polysaccharide deacetylase family protein</fullName>
        <ecNumber evidence="2">3.-.-.-</ecNumber>
    </submittedName>
</protein>
<dbReference type="PROSITE" id="PS51677">
    <property type="entry name" value="NODB"/>
    <property type="match status" value="1"/>
</dbReference>
<dbReference type="Gene3D" id="3.20.20.370">
    <property type="entry name" value="Glycoside hydrolase/deacetylase"/>
    <property type="match status" value="1"/>
</dbReference>
<accession>A0ABU7VRQ7</accession>
<dbReference type="RefSeq" id="WP_331846670.1">
    <property type="nucleotide sequence ID" value="NZ_JAZHPZ010000004.1"/>
</dbReference>
<evidence type="ECO:0000259" key="1">
    <source>
        <dbReference type="PROSITE" id="PS51677"/>
    </source>
</evidence>
<dbReference type="InterPro" id="IPR002509">
    <property type="entry name" value="NODB_dom"/>
</dbReference>
<dbReference type="InterPro" id="IPR011330">
    <property type="entry name" value="Glyco_hydro/deAcase_b/a-brl"/>
</dbReference>
<dbReference type="Proteomes" id="UP001306950">
    <property type="component" value="Unassembled WGS sequence"/>
</dbReference>
<feature type="domain" description="NodB homology" evidence="1">
    <location>
        <begin position="15"/>
        <end position="196"/>
    </location>
</feature>
<dbReference type="PANTHER" id="PTHR10587">
    <property type="entry name" value="GLYCOSYL TRANSFERASE-RELATED"/>
    <property type="match status" value="1"/>
</dbReference>
<dbReference type="InterPro" id="IPR050248">
    <property type="entry name" value="Polysacc_deacetylase_ArnD"/>
</dbReference>
<evidence type="ECO:0000313" key="3">
    <source>
        <dbReference type="Proteomes" id="UP001306950"/>
    </source>
</evidence>
<sequence length="208" mass="23312">MPELQIINEIQTKRKAVAFTFDDGPNPVYTPQVLEIFREAGGKATFFMIGTQMEQHPELVKAAYEQGHEIGNHTYHHPALPELTKQECREELVRTGELIKEITGSAPKVFRPPYFAYDEQVAEIVDESGYRAIGALNGAATDWEMPGVRHIVDKSREVARAGGILIFHDGFDDRSQTIEAVRILVSELKAEGYELLTVSELLHSSLSF</sequence>
<comment type="caution">
    <text evidence="2">The sequence shown here is derived from an EMBL/GenBank/DDBJ whole genome shotgun (WGS) entry which is preliminary data.</text>
</comment>
<keyword evidence="2" id="KW-0378">Hydrolase</keyword>
<evidence type="ECO:0000313" key="2">
    <source>
        <dbReference type="EMBL" id="MEF2966457.1"/>
    </source>
</evidence>
<name>A0ABU7VRQ7_9BACL</name>
<keyword evidence="3" id="KW-1185">Reference proteome</keyword>
<dbReference type="Pfam" id="PF01522">
    <property type="entry name" value="Polysacc_deac_1"/>
    <property type="match status" value="1"/>
</dbReference>
<dbReference type="SUPFAM" id="SSF88713">
    <property type="entry name" value="Glycoside hydrolase/deacetylase"/>
    <property type="match status" value="1"/>
</dbReference>
<reference evidence="2 3" key="1">
    <citation type="submission" date="2024-02" db="EMBL/GenBank/DDBJ databases">
        <title>A nitrogen-fixing paenibacillus bacterium.</title>
        <authorList>
            <person name="Zhang W.L."/>
            <person name="Chen S.F."/>
        </authorList>
    </citation>
    <scope>NUCLEOTIDE SEQUENCE [LARGE SCALE GENOMIC DNA]</scope>
    <source>
        <strain evidence="2 3">M1</strain>
    </source>
</reference>
<dbReference type="EMBL" id="JAZHPZ010000004">
    <property type="protein sequence ID" value="MEF2966457.1"/>
    <property type="molecule type" value="Genomic_DNA"/>
</dbReference>
<gene>
    <name evidence="2" type="ORF">V3851_11505</name>
</gene>
<dbReference type="GO" id="GO:0016787">
    <property type="term" value="F:hydrolase activity"/>
    <property type="evidence" value="ECO:0007669"/>
    <property type="project" value="UniProtKB-KW"/>
</dbReference>
<proteinExistence type="predicted"/>
<organism evidence="2 3">
    <name type="scientific">Paenibacillus haidiansis</name>
    <dbReference type="NCBI Taxonomy" id="1574488"/>
    <lineage>
        <taxon>Bacteria</taxon>
        <taxon>Bacillati</taxon>
        <taxon>Bacillota</taxon>
        <taxon>Bacilli</taxon>
        <taxon>Bacillales</taxon>
        <taxon>Paenibacillaceae</taxon>
        <taxon>Paenibacillus</taxon>
    </lineage>
</organism>
<dbReference type="EC" id="3.-.-.-" evidence="2"/>